<dbReference type="OrthoDB" id="4364827at2759"/>
<organism evidence="2 3">
    <name type="scientific">Penicillium polonicum</name>
    <dbReference type="NCBI Taxonomy" id="60169"/>
    <lineage>
        <taxon>Eukaryota</taxon>
        <taxon>Fungi</taxon>
        <taxon>Dikarya</taxon>
        <taxon>Ascomycota</taxon>
        <taxon>Pezizomycotina</taxon>
        <taxon>Eurotiomycetes</taxon>
        <taxon>Eurotiomycetidae</taxon>
        <taxon>Eurotiales</taxon>
        <taxon>Aspergillaceae</taxon>
        <taxon>Penicillium</taxon>
    </lineage>
</organism>
<accession>A0A1V6NBR6</accession>
<dbReference type="EMBL" id="MDYM01000013">
    <property type="protein sequence ID" value="OQD62168.1"/>
    <property type="molecule type" value="Genomic_DNA"/>
</dbReference>
<comment type="caution">
    <text evidence="2">The sequence shown here is derived from an EMBL/GenBank/DDBJ whole genome shotgun (WGS) entry which is preliminary data.</text>
</comment>
<proteinExistence type="predicted"/>
<evidence type="ECO:0000256" key="1">
    <source>
        <dbReference type="SAM" id="MobiDB-lite"/>
    </source>
</evidence>
<sequence length="205" mass="22867">MEALESPGLRAESQRPRDIIEEYDEFRGSPTLALSLITTESDEFRGSLTLALSLITTESDEHDAVNVCPHEGTGFVGNIRQYFQLRHRRNHELASRHGGLGLVRQNVGFAGRHAGLGFRQRIHDMAMPSPATKLETTNTMSKIMIRRSDKLKTCSPPARSATIDLLHMPLPDNSQHAHKSVTDNSDDDLQSDRSSQVGRGRSLRR</sequence>
<protein>
    <submittedName>
        <fullName evidence="2">Uncharacterized protein</fullName>
    </submittedName>
</protein>
<evidence type="ECO:0000313" key="3">
    <source>
        <dbReference type="Proteomes" id="UP000191408"/>
    </source>
</evidence>
<evidence type="ECO:0000313" key="2">
    <source>
        <dbReference type="EMBL" id="OQD62168.1"/>
    </source>
</evidence>
<gene>
    <name evidence="2" type="ORF">PENPOL_c013G06173</name>
</gene>
<reference evidence="3" key="1">
    <citation type="journal article" date="2017" name="Nat. Microbiol.">
        <title>Global analysis of biosynthetic gene clusters reveals vast potential of secondary metabolite production in Penicillium species.</title>
        <authorList>
            <person name="Nielsen J.C."/>
            <person name="Grijseels S."/>
            <person name="Prigent S."/>
            <person name="Ji B."/>
            <person name="Dainat J."/>
            <person name="Nielsen K.F."/>
            <person name="Frisvad J.C."/>
            <person name="Workman M."/>
            <person name="Nielsen J."/>
        </authorList>
    </citation>
    <scope>NUCLEOTIDE SEQUENCE [LARGE SCALE GENOMIC DNA]</scope>
    <source>
        <strain evidence="3">IBT 4502</strain>
    </source>
</reference>
<keyword evidence="3" id="KW-1185">Reference proteome</keyword>
<name>A0A1V6NBR6_PENPO</name>
<dbReference type="AlphaFoldDB" id="A0A1V6NBR6"/>
<dbReference type="Proteomes" id="UP000191408">
    <property type="component" value="Unassembled WGS sequence"/>
</dbReference>
<feature type="region of interest" description="Disordered" evidence="1">
    <location>
        <begin position="169"/>
        <end position="205"/>
    </location>
</feature>